<feature type="region of interest" description="Disordered" evidence="2">
    <location>
        <begin position="83"/>
        <end position="124"/>
    </location>
</feature>
<keyword evidence="1" id="KW-0694">RNA-binding</keyword>
<organism evidence="4 5">
    <name type="scientific">Clytia hemisphaerica</name>
    <dbReference type="NCBI Taxonomy" id="252671"/>
    <lineage>
        <taxon>Eukaryota</taxon>
        <taxon>Metazoa</taxon>
        <taxon>Cnidaria</taxon>
        <taxon>Hydrozoa</taxon>
        <taxon>Hydroidolina</taxon>
        <taxon>Leptothecata</taxon>
        <taxon>Obeliida</taxon>
        <taxon>Clytiidae</taxon>
        <taxon>Clytia</taxon>
    </lineage>
</organism>
<evidence type="ECO:0000256" key="1">
    <source>
        <dbReference type="PROSITE-ProRule" id="PRU00176"/>
    </source>
</evidence>
<dbReference type="InterPro" id="IPR012677">
    <property type="entry name" value="Nucleotide-bd_a/b_plait_sf"/>
</dbReference>
<dbReference type="SUPFAM" id="SSF54928">
    <property type="entry name" value="RNA-binding domain, RBD"/>
    <property type="match status" value="1"/>
</dbReference>
<reference evidence="4" key="1">
    <citation type="submission" date="2021-01" db="UniProtKB">
        <authorList>
            <consortium name="EnsemblMetazoa"/>
        </authorList>
    </citation>
    <scope>IDENTIFICATION</scope>
</reference>
<proteinExistence type="predicted"/>
<dbReference type="EnsemblMetazoa" id="CLYHEMT003885.1">
    <property type="protein sequence ID" value="CLYHEMP003885.1"/>
    <property type="gene ID" value="CLYHEMG003885"/>
</dbReference>
<dbReference type="Pfam" id="PF00076">
    <property type="entry name" value="RRM_1"/>
    <property type="match status" value="1"/>
</dbReference>
<protein>
    <recommendedName>
        <fullName evidence="3">RRM domain-containing protein</fullName>
    </recommendedName>
</protein>
<dbReference type="InterPro" id="IPR000504">
    <property type="entry name" value="RRM_dom"/>
</dbReference>
<feature type="compositionally biased region" description="Basic and acidic residues" evidence="2">
    <location>
        <begin position="263"/>
        <end position="320"/>
    </location>
</feature>
<feature type="domain" description="RRM" evidence="3">
    <location>
        <begin position="16"/>
        <end position="86"/>
    </location>
</feature>
<evidence type="ECO:0000259" key="3">
    <source>
        <dbReference type="PROSITE" id="PS50102"/>
    </source>
</evidence>
<dbReference type="AlphaFoldDB" id="A0A7M5WJ88"/>
<dbReference type="OrthoDB" id="79941at2759"/>
<sequence>MCRSISIEILKMSDGVKVFVGNLPDRCPESSLQDLFSPYGKIKGIIMVKTYAFVHFESERDAKKAVDDLHKTKLLGKELTVEIAKSKQPPKRGHGGAEKRPKNSGLSLGSIGGPQMGGPPMGGMGPGGILGIGPGGPGAGLPNAALGLLNAVNAVKNIAGAVGQNNDQNSILPMPNSNRDTSRDRAPPPSDGYVIYERFYVDRAHPLLKGLPVPELPRVQDVIASRDSFQKDPYAQDVSIRDDPYASSASNRNDDYGAGYQQTRRDDTSNVRDDYFAPRRDDSFQAKRENVDTSYRERSPMYNRRDYDRDSRNRLYDDRY</sequence>
<dbReference type="SMART" id="SM00360">
    <property type="entry name" value="RRM"/>
    <property type="match status" value="1"/>
</dbReference>
<feature type="compositionally biased region" description="Gly residues" evidence="2">
    <location>
        <begin position="110"/>
        <end position="124"/>
    </location>
</feature>
<feature type="region of interest" description="Disordered" evidence="2">
    <location>
        <begin position="233"/>
        <end position="320"/>
    </location>
</feature>
<accession>A0A7M5WJ88</accession>
<dbReference type="GO" id="GO:0003723">
    <property type="term" value="F:RNA binding"/>
    <property type="evidence" value="ECO:0007669"/>
    <property type="project" value="UniProtKB-UniRule"/>
</dbReference>
<evidence type="ECO:0000256" key="2">
    <source>
        <dbReference type="SAM" id="MobiDB-lite"/>
    </source>
</evidence>
<dbReference type="Gene3D" id="3.30.70.330">
    <property type="match status" value="1"/>
</dbReference>
<dbReference type="PROSITE" id="PS50102">
    <property type="entry name" value="RRM"/>
    <property type="match status" value="1"/>
</dbReference>
<feature type="compositionally biased region" description="Polar residues" evidence="2">
    <location>
        <begin position="164"/>
        <end position="179"/>
    </location>
</feature>
<dbReference type="PANTHER" id="PTHR23147">
    <property type="entry name" value="SERINE/ARGININE RICH SPLICING FACTOR"/>
    <property type="match status" value="1"/>
</dbReference>
<keyword evidence="5" id="KW-1185">Reference proteome</keyword>
<evidence type="ECO:0000313" key="5">
    <source>
        <dbReference type="Proteomes" id="UP000594262"/>
    </source>
</evidence>
<dbReference type="InterPro" id="IPR050907">
    <property type="entry name" value="SRSF"/>
</dbReference>
<name>A0A7M5WJ88_9CNID</name>
<evidence type="ECO:0000313" key="4">
    <source>
        <dbReference type="EnsemblMetazoa" id="CLYHEMP003885.1"/>
    </source>
</evidence>
<feature type="region of interest" description="Disordered" evidence="2">
    <location>
        <begin position="164"/>
        <end position="190"/>
    </location>
</feature>
<dbReference type="InterPro" id="IPR035979">
    <property type="entry name" value="RBD_domain_sf"/>
</dbReference>
<dbReference type="Proteomes" id="UP000594262">
    <property type="component" value="Unplaced"/>
</dbReference>